<feature type="region of interest" description="Disordered" evidence="1">
    <location>
        <begin position="1"/>
        <end position="34"/>
    </location>
</feature>
<evidence type="ECO:0000313" key="2">
    <source>
        <dbReference type="EMBL" id="KAF7439370.1"/>
    </source>
</evidence>
<protein>
    <submittedName>
        <fullName evidence="2">Uncharacterized protein</fullName>
    </submittedName>
</protein>
<dbReference type="EMBL" id="JACSDY010000001">
    <property type="protein sequence ID" value="KAF7439370.1"/>
    <property type="molecule type" value="Genomic_DNA"/>
</dbReference>
<dbReference type="AlphaFoldDB" id="A0A834UHC3"/>
<keyword evidence="3" id="KW-1185">Reference proteome</keyword>
<organism evidence="2 3">
    <name type="scientific">Vespula pensylvanica</name>
    <name type="common">Western yellow jacket</name>
    <name type="synonym">Wasp</name>
    <dbReference type="NCBI Taxonomy" id="30213"/>
    <lineage>
        <taxon>Eukaryota</taxon>
        <taxon>Metazoa</taxon>
        <taxon>Ecdysozoa</taxon>
        <taxon>Arthropoda</taxon>
        <taxon>Hexapoda</taxon>
        <taxon>Insecta</taxon>
        <taxon>Pterygota</taxon>
        <taxon>Neoptera</taxon>
        <taxon>Endopterygota</taxon>
        <taxon>Hymenoptera</taxon>
        <taxon>Apocrita</taxon>
        <taxon>Aculeata</taxon>
        <taxon>Vespoidea</taxon>
        <taxon>Vespidae</taxon>
        <taxon>Vespinae</taxon>
        <taxon>Vespula</taxon>
    </lineage>
</organism>
<reference evidence="2" key="1">
    <citation type="journal article" date="2020" name="G3 (Bethesda)">
        <title>High-Quality Assemblies for Three Invasive Social Wasps from the &lt;i&gt;Vespula&lt;/i&gt; Genus.</title>
        <authorList>
            <person name="Harrop T.W.R."/>
            <person name="Guhlin J."/>
            <person name="McLaughlin G.M."/>
            <person name="Permina E."/>
            <person name="Stockwell P."/>
            <person name="Gilligan J."/>
            <person name="Le Lec M.F."/>
            <person name="Gruber M.A.M."/>
            <person name="Quinn O."/>
            <person name="Lovegrove M."/>
            <person name="Duncan E.J."/>
            <person name="Remnant E.J."/>
            <person name="Van Eeckhoven J."/>
            <person name="Graham B."/>
            <person name="Knapp R.A."/>
            <person name="Langford K.W."/>
            <person name="Kronenberg Z."/>
            <person name="Press M.O."/>
            <person name="Eacker S.M."/>
            <person name="Wilson-Rankin E.E."/>
            <person name="Purcell J."/>
            <person name="Lester P.J."/>
            <person name="Dearden P.K."/>
        </authorList>
    </citation>
    <scope>NUCLEOTIDE SEQUENCE</scope>
    <source>
        <strain evidence="2">Volc-1</strain>
    </source>
</reference>
<sequence>MDGGGRRPTNEKSMANGGGSGGGHEPDRTRDGYIQGGRGWFGEWNIIGASFHADSTEARRPHLAGCMDAVRSGNAAY</sequence>
<proteinExistence type="predicted"/>
<gene>
    <name evidence="2" type="ORF">H0235_001761</name>
</gene>
<accession>A0A834UHC3</accession>
<dbReference type="Proteomes" id="UP000600918">
    <property type="component" value="Unassembled WGS sequence"/>
</dbReference>
<comment type="caution">
    <text evidence="2">The sequence shown here is derived from an EMBL/GenBank/DDBJ whole genome shotgun (WGS) entry which is preliminary data.</text>
</comment>
<feature type="compositionally biased region" description="Basic and acidic residues" evidence="1">
    <location>
        <begin position="1"/>
        <end position="10"/>
    </location>
</feature>
<evidence type="ECO:0000313" key="3">
    <source>
        <dbReference type="Proteomes" id="UP000600918"/>
    </source>
</evidence>
<name>A0A834UHC3_VESPE</name>
<evidence type="ECO:0000256" key="1">
    <source>
        <dbReference type="SAM" id="MobiDB-lite"/>
    </source>
</evidence>